<dbReference type="Gramene" id="CDP08826">
    <property type="protein sequence ID" value="CDP08826"/>
    <property type="gene ID" value="GSCOC_T00027934001"/>
</dbReference>
<protein>
    <recommendedName>
        <fullName evidence="11">Riboflavin biosynthesis protein PYRD, chloroplastic</fullName>
        <ecNumber evidence="5">1.1.1.193</ecNumber>
        <ecNumber evidence="4">3.5.4.26</ecNumber>
    </recommendedName>
</protein>
<evidence type="ECO:0000256" key="11">
    <source>
        <dbReference type="ARBA" id="ARBA00070721"/>
    </source>
</evidence>
<dbReference type="Pfam" id="PF01872">
    <property type="entry name" value="RibD_C"/>
    <property type="match status" value="1"/>
</dbReference>
<dbReference type="NCBIfam" id="TIGR00326">
    <property type="entry name" value="eubact_ribD"/>
    <property type="match status" value="1"/>
</dbReference>
<evidence type="ECO:0000256" key="6">
    <source>
        <dbReference type="ARBA" id="ARBA00022723"/>
    </source>
</evidence>
<dbReference type="PhylomeDB" id="A0A068UK40"/>
<evidence type="ECO:0000256" key="8">
    <source>
        <dbReference type="ARBA" id="ARBA00022833"/>
    </source>
</evidence>
<evidence type="ECO:0000313" key="14">
    <source>
        <dbReference type="Proteomes" id="UP000295252"/>
    </source>
</evidence>
<keyword evidence="6" id="KW-0479">Metal-binding</keyword>
<dbReference type="EMBL" id="HG739119">
    <property type="protein sequence ID" value="CDP08826.1"/>
    <property type="molecule type" value="Genomic_DNA"/>
</dbReference>
<dbReference type="OrthoDB" id="252265at2759"/>
<dbReference type="Gene3D" id="3.40.430.10">
    <property type="entry name" value="Dihydrofolate Reductase, subunit A"/>
    <property type="match status" value="1"/>
</dbReference>
<evidence type="ECO:0000256" key="7">
    <source>
        <dbReference type="ARBA" id="ARBA00022801"/>
    </source>
</evidence>
<keyword evidence="8" id="KW-0862">Zinc</keyword>
<dbReference type="GO" id="GO:0008703">
    <property type="term" value="F:5-amino-6-(5-phosphoribosylamino)uracil reductase activity"/>
    <property type="evidence" value="ECO:0007669"/>
    <property type="project" value="UniProtKB-EC"/>
</dbReference>
<dbReference type="AlphaFoldDB" id="A0A068UK40"/>
<evidence type="ECO:0000256" key="5">
    <source>
        <dbReference type="ARBA" id="ARBA00013173"/>
    </source>
</evidence>
<dbReference type="FunFam" id="3.40.140.10:FF:000025">
    <property type="entry name" value="Riboflavin biosynthesis protein RibD"/>
    <property type="match status" value="1"/>
</dbReference>
<proteinExistence type="predicted"/>
<dbReference type="GO" id="GO:0008835">
    <property type="term" value="F:diaminohydroxyphosphoribosylaminopyrimidine deaminase activity"/>
    <property type="evidence" value="ECO:0007669"/>
    <property type="project" value="UniProtKB-EC"/>
</dbReference>
<dbReference type="Proteomes" id="UP000295252">
    <property type="component" value="Chromosome IV"/>
</dbReference>
<evidence type="ECO:0000256" key="9">
    <source>
        <dbReference type="ARBA" id="ARBA00023268"/>
    </source>
</evidence>
<keyword evidence="14" id="KW-1185">Reference proteome</keyword>
<comment type="function">
    <text evidence="10">Monofunctional pyrimidine deaminase involved in the riboflavin biosynthesis pathway. Also has a reductase domain that lacks catalytically essential substrate-binding residues.</text>
</comment>
<comment type="cofactor">
    <cofactor evidence="1">
        <name>Zn(2+)</name>
        <dbReference type="ChEBI" id="CHEBI:29105"/>
    </cofactor>
</comment>
<dbReference type="InterPro" id="IPR004794">
    <property type="entry name" value="Eubact_RibD"/>
</dbReference>
<dbReference type="GO" id="GO:0046872">
    <property type="term" value="F:metal ion binding"/>
    <property type="evidence" value="ECO:0007669"/>
    <property type="project" value="UniProtKB-KW"/>
</dbReference>
<evidence type="ECO:0000256" key="1">
    <source>
        <dbReference type="ARBA" id="ARBA00001947"/>
    </source>
</evidence>
<dbReference type="UniPathway" id="UPA00275">
    <property type="reaction ID" value="UER00402"/>
</dbReference>
<dbReference type="CDD" id="cd01284">
    <property type="entry name" value="Riboflavin_deaminase-reductase"/>
    <property type="match status" value="1"/>
</dbReference>
<evidence type="ECO:0000256" key="10">
    <source>
        <dbReference type="ARBA" id="ARBA00058389"/>
    </source>
</evidence>
<dbReference type="SUPFAM" id="SSF53597">
    <property type="entry name" value="Dihydrofolate reductase-like"/>
    <property type="match status" value="1"/>
</dbReference>
<dbReference type="EC" id="3.5.4.26" evidence="4"/>
<dbReference type="SUPFAM" id="SSF53927">
    <property type="entry name" value="Cytidine deaminase-like"/>
    <property type="match status" value="1"/>
</dbReference>
<evidence type="ECO:0000256" key="2">
    <source>
        <dbReference type="ARBA" id="ARBA00004882"/>
    </source>
</evidence>
<evidence type="ECO:0000313" key="13">
    <source>
        <dbReference type="EMBL" id="CDP08826.1"/>
    </source>
</evidence>
<dbReference type="InterPro" id="IPR002734">
    <property type="entry name" value="RibDG_C"/>
</dbReference>
<dbReference type="Pfam" id="PF00383">
    <property type="entry name" value="dCMP_cyt_deam_1"/>
    <property type="match status" value="1"/>
</dbReference>
<dbReference type="PROSITE" id="PS51747">
    <property type="entry name" value="CYT_DCMP_DEAMINASES_2"/>
    <property type="match status" value="1"/>
</dbReference>
<accession>A0A068UK40</accession>
<dbReference type="InterPro" id="IPR002125">
    <property type="entry name" value="CMP_dCMP_dom"/>
</dbReference>
<name>A0A068UK40_COFCA</name>
<dbReference type="InterPro" id="IPR016193">
    <property type="entry name" value="Cytidine_deaminase-like"/>
</dbReference>
<dbReference type="PANTHER" id="PTHR11079:SF162">
    <property type="entry name" value="RIBOFLAVIN BIOSYNTHESIS PROTEIN PYRD, CHLOROPLASTIC"/>
    <property type="match status" value="1"/>
</dbReference>
<sequence length="428" mass="46788">MYVQTLPISKCAFHPINLSPGTHLLTHCTQTIQIRKVYFESKLKTGFCHSVKRVCGSQIGSGKGGVLVGVRCEGSHQGENDGLYIRRCVELARKAIGHTSPNPMVGCVIVKGGKIVGEGFHPKAGQPHAEVFALRDAGDLAENATAYVSLEPCNHYGRTPPCTEAFIKAKVEKVVVGMVDPNPIVASKGIDRLRDAGIEVIVGVEEELCKKLIEAWIHQMLTGKPFLTLRYSMSVDGHVLNQLGNTVLEPGGYYSKLLQEYDAIVFSSTLLLENSSFPASREPGANQPLQIVLAMDPDLPVEIPALTSKSTAKVIIFTEKETSLEQVATLKGVETVVCERINLVSVLEYCKRQGLCSVLLDLRGNIADFEQILREGVELGLFQKYVVEVLPVWVGSNEKSLNVPEKLRVKSLTSKVMGETVLLEGYFE</sequence>
<dbReference type="InterPro" id="IPR024072">
    <property type="entry name" value="DHFR-like_dom_sf"/>
</dbReference>
<evidence type="ECO:0000256" key="3">
    <source>
        <dbReference type="ARBA" id="ARBA00004910"/>
    </source>
</evidence>
<keyword evidence="9" id="KW-0511">Multifunctional enzyme</keyword>
<keyword evidence="7" id="KW-0378">Hydrolase</keyword>
<dbReference type="FunCoup" id="A0A068UK40">
    <property type="interactions" value="911"/>
</dbReference>
<evidence type="ECO:0000259" key="12">
    <source>
        <dbReference type="PROSITE" id="PS51747"/>
    </source>
</evidence>
<dbReference type="PANTHER" id="PTHR11079">
    <property type="entry name" value="CYTOSINE DEAMINASE FAMILY MEMBER"/>
    <property type="match status" value="1"/>
</dbReference>
<organism evidence="13 14">
    <name type="scientific">Coffea canephora</name>
    <name type="common">Robusta coffee</name>
    <dbReference type="NCBI Taxonomy" id="49390"/>
    <lineage>
        <taxon>Eukaryota</taxon>
        <taxon>Viridiplantae</taxon>
        <taxon>Streptophyta</taxon>
        <taxon>Embryophyta</taxon>
        <taxon>Tracheophyta</taxon>
        <taxon>Spermatophyta</taxon>
        <taxon>Magnoliopsida</taxon>
        <taxon>eudicotyledons</taxon>
        <taxon>Gunneridae</taxon>
        <taxon>Pentapetalae</taxon>
        <taxon>asterids</taxon>
        <taxon>lamiids</taxon>
        <taxon>Gentianales</taxon>
        <taxon>Rubiaceae</taxon>
        <taxon>Ixoroideae</taxon>
        <taxon>Gardenieae complex</taxon>
        <taxon>Bertiereae - Coffeeae clade</taxon>
        <taxon>Coffeeae</taxon>
        <taxon>Coffea</taxon>
    </lineage>
</organism>
<dbReference type="GO" id="GO:0009231">
    <property type="term" value="P:riboflavin biosynthetic process"/>
    <property type="evidence" value="ECO:0007669"/>
    <property type="project" value="UniProtKB-UniPathway"/>
</dbReference>
<comment type="pathway">
    <text evidence="2">Cofactor biosynthesis; riboflavin biosynthesis; 5-amino-6-(D-ribitylamino)uracil from GTP: step 2/4.</text>
</comment>
<gene>
    <name evidence="13" type="ORF">GSCOC_T00027934001</name>
</gene>
<comment type="pathway">
    <text evidence="3">Cofactor biosynthesis; riboflavin biosynthesis; 5-amino-6-(D-ribitylamino)uracil from GTP: step 3/4.</text>
</comment>
<dbReference type="OMA" id="GHYMRRC"/>
<dbReference type="STRING" id="49390.A0A068UK40"/>
<feature type="domain" description="CMP/dCMP-type deaminase" evidence="12">
    <location>
        <begin position="79"/>
        <end position="201"/>
    </location>
</feature>
<evidence type="ECO:0000256" key="4">
    <source>
        <dbReference type="ARBA" id="ARBA00012766"/>
    </source>
</evidence>
<dbReference type="Gene3D" id="3.40.140.10">
    <property type="entry name" value="Cytidine Deaminase, domain 2"/>
    <property type="match status" value="1"/>
</dbReference>
<reference evidence="14" key="1">
    <citation type="journal article" date="2014" name="Science">
        <title>The coffee genome provides insight into the convergent evolution of caffeine biosynthesis.</title>
        <authorList>
            <person name="Denoeud F."/>
            <person name="Carretero-Paulet L."/>
            <person name="Dereeper A."/>
            <person name="Droc G."/>
            <person name="Guyot R."/>
            <person name="Pietrella M."/>
            <person name="Zheng C."/>
            <person name="Alberti A."/>
            <person name="Anthony F."/>
            <person name="Aprea G."/>
            <person name="Aury J.M."/>
            <person name="Bento P."/>
            <person name="Bernard M."/>
            <person name="Bocs S."/>
            <person name="Campa C."/>
            <person name="Cenci A."/>
            <person name="Combes M.C."/>
            <person name="Crouzillat D."/>
            <person name="Da Silva C."/>
            <person name="Daddiego L."/>
            <person name="De Bellis F."/>
            <person name="Dussert S."/>
            <person name="Garsmeur O."/>
            <person name="Gayraud T."/>
            <person name="Guignon V."/>
            <person name="Jahn K."/>
            <person name="Jamilloux V."/>
            <person name="Joet T."/>
            <person name="Labadie K."/>
            <person name="Lan T."/>
            <person name="Leclercq J."/>
            <person name="Lepelley M."/>
            <person name="Leroy T."/>
            <person name="Li L.T."/>
            <person name="Librado P."/>
            <person name="Lopez L."/>
            <person name="Munoz A."/>
            <person name="Noel B."/>
            <person name="Pallavicini A."/>
            <person name="Perrotta G."/>
            <person name="Poncet V."/>
            <person name="Pot D."/>
            <person name="Priyono X."/>
            <person name="Rigoreau M."/>
            <person name="Rouard M."/>
            <person name="Rozas J."/>
            <person name="Tranchant-Dubreuil C."/>
            <person name="VanBuren R."/>
            <person name="Zhang Q."/>
            <person name="Andrade A.C."/>
            <person name="Argout X."/>
            <person name="Bertrand B."/>
            <person name="de Kochko A."/>
            <person name="Graziosi G."/>
            <person name="Henry R.J."/>
            <person name="Jayarama X."/>
            <person name="Ming R."/>
            <person name="Nagai C."/>
            <person name="Rounsley S."/>
            <person name="Sankoff D."/>
            <person name="Giuliano G."/>
            <person name="Albert V.A."/>
            <person name="Wincker P."/>
            <person name="Lashermes P."/>
        </authorList>
    </citation>
    <scope>NUCLEOTIDE SEQUENCE [LARGE SCALE GENOMIC DNA]</scope>
    <source>
        <strain evidence="14">cv. DH200-94</strain>
    </source>
</reference>
<dbReference type="EC" id="1.1.1.193" evidence="5"/>
<dbReference type="InParanoid" id="A0A068UK40"/>